<organism evidence="2 3">
    <name type="scientific">Nannocystis radixulma</name>
    <dbReference type="NCBI Taxonomy" id="2995305"/>
    <lineage>
        <taxon>Bacteria</taxon>
        <taxon>Pseudomonadati</taxon>
        <taxon>Myxococcota</taxon>
        <taxon>Polyangia</taxon>
        <taxon>Nannocystales</taxon>
        <taxon>Nannocystaceae</taxon>
        <taxon>Nannocystis</taxon>
    </lineage>
</organism>
<feature type="compositionally biased region" description="Low complexity" evidence="1">
    <location>
        <begin position="165"/>
        <end position="175"/>
    </location>
</feature>
<evidence type="ECO:0000256" key="1">
    <source>
        <dbReference type="SAM" id="MobiDB-lite"/>
    </source>
</evidence>
<feature type="compositionally biased region" description="Pro residues" evidence="1">
    <location>
        <begin position="128"/>
        <end position="159"/>
    </location>
</feature>
<name>A0ABT5BSS2_9BACT</name>
<comment type="caution">
    <text evidence="2">The sequence shown here is derived from an EMBL/GenBank/DDBJ whole genome shotgun (WGS) entry which is preliminary data.</text>
</comment>
<accession>A0ABT5BSS2</accession>
<keyword evidence="3" id="KW-1185">Reference proteome</keyword>
<sequence length="357" mass="36937">MSGASVLLLLGALAQVPEPSADDVTWSAPARCPGRDVLLAKVAARRGRALEPGQARVVGRATVVGPRRYRLDLDLDVRGRRDSRTLVARSCEALVDAAVLVITLALDADREPGSPSPEPIPDATVPEPTAPARPAPQPEAPLDPVPEPAAPPAVEPAPPDTLTRPPAAAPAGELAPPMPAPRNRPGGFLRLHGLGEIGALPGPTGGVGLAGGLLWKRFRLELHATYLAPRTDDRSGTEVRASLVAGAALGCVRLGNRRVFELPLCLGLEAGGIPLAADGPVGHKTAVGRWFAGSLGVGAAMRVHPRVALFAMLQGFAAFQRGTFVVRRGGADVVLFDPGVGSARLALGVEVRFGESR</sequence>
<evidence type="ECO:0008006" key="4">
    <source>
        <dbReference type="Google" id="ProtNLM"/>
    </source>
</evidence>
<dbReference type="Proteomes" id="UP001217838">
    <property type="component" value="Unassembled WGS sequence"/>
</dbReference>
<proteinExistence type="predicted"/>
<feature type="region of interest" description="Disordered" evidence="1">
    <location>
        <begin position="109"/>
        <end position="185"/>
    </location>
</feature>
<evidence type="ECO:0000313" key="2">
    <source>
        <dbReference type="EMBL" id="MDC0676027.1"/>
    </source>
</evidence>
<dbReference type="RefSeq" id="WP_272011723.1">
    <property type="nucleotide sequence ID" value="NZ_JAQNDN010000028.1"/>
</dbReference>
<reference evidence="2 3" key="1">
    <citation type="submission" date="2022-11" db="EMBL/GenBank/DDBJ databases">
        <title>Minimal conservation of predation-associated metabolite biosynthetic gene clusters underscores biosynthetic potential of Myxococcota including descriptions for ten novel species: Archangium lansinium sp. nov., Myxococcus landrumus sp. nov., Nannocystis bai.</title>
        <authorList>
            <person name="Ahearne A."/>
            <person name="Stevens C."/>
            <person name="Dowd S."/>
        </authorList>
    </citation>
    <scope>NUCLEOTIDE SEQUENCE [LARGE SCALE GENOMIC DNA]</scope>
    <source>
        <strain evidence="2 3">NCELM</strain>
    </source>
</reference>
<protein>
    <recommendedName>
        <fullName evidence="4">Outer membrane protein beta-barrel domain-containing protein</fullName>
    </recommendedName>
</protein>
<dbReference type="EMBL" id="JAQNDN010000028">
    <property type="protein sequence ID" value="MDC0676027.1"/>
    <property type="molecule type" value="Genomic_DNA"/>
</dbReference>
<gene>
    <name evidence="2" type="ORF">POL58_50315</name>
</gene>
<evidence type="ECO:0000313" key="3">
    <source>
        <dbReference type="Proteomes" id="UP001217838"/>
    </source>
</evidence>